<protein>
    <submittedName>
        <fullName evidence="3">Uncharacterized protein</fullName>
    </submittedName>
</protein>
<accession>A0ABT5A800</accession>
<feature type="region of interest" description="Disordered" evidence="1">
    <location>
        <begin position="27"/>
        <end position="69"/>
    </location>
</feature>
<dbReference type="EMBL" id="JAQMTU010000101">
    <property type="protein sequence ID" value="MDB9488075.1"/>
    <property type="molecule type" value="Genomic_DNA"/>
</dbReference>
<feature type="compositionally biased region" description="Low complexity" evidence="1">
    <location>
        <begin position="35"/>
        <end position="69"/>
    </location>
</feature>
<gene>
    <name evidence="3" type="ORF">PN492_16225</name>
</gene>
<organism evidence="3 4">
    <name type="scientific">Dolichospermum circinale CS-537/01</name>
    <dbReference type="NCBI Taxonomy" id="3021739"/>
    <lineage>
        <taxon>Bacteria</taxon>
        <taxon>Bacillati</taxon>
        <taxon>Cyanobacteriota</taxon>
        <taxon>Cyanophyceae</taxon>
        <taxon>Nostocales</taxon>
        <taxon>Aphanizomenonaceae</taxon>
        <taxon>Dolichospermum</taxon>
        <taxon>Dolichospermum circinale</taxon>
    </lineage>
</organism>
<feature type="signal peptide" evidence="2">
    <location>
        <begin position="1"/>
        <end position="20"/>
    </location>
</feature>
<proteinExistence type="predicted"/>
<dbReference type="RefSeq" id="WP_271805959.1">
    <property type="nucleotide sequence ID" value="NZ_JAQMTU010000101.1"/>
</dbReference>
<name>A0ABT5A800_9CYAN</name>
<evidence type="ECO:0000313" key="3">
    <source>
        <dbReference type="EMBL" id="MDB9488075.1"/>
    </source>
</evidence>
<feature type="chain" id="PRO_5046036292" evidence="2">
    <location>
        <begin position="21"/>
        <end position="311"/>
    </location>
</feature>
<comment type="caution">
    <text evidence="3">The sequence shown here is derived from an EMBL/GenBank/DDBJ whole genome shotgun (WGS) entry which is preliminary data.</text>
</comment>
<evidence type="ECO:0000256" key="1">
    <source>
        <dbReference type="SAM" id="MobiDB-lite"/>
    </source>
</evidence>
<evidence type="ECO:0000313" key="4">
    <source>
        <dbReference type="Proteomes" id="UP001212123"/>
    </source>
</evidence>
<dbReference type="Proteomes" id="UP001212123">
    <property type="component" value="Unassembled WGS sequence"/>
</dbReference>
<reference evidence="3 4" key="1">
    <citation type="submission" date="2023-01" db="EMBL/GenBank/DDBJ databases">
        <title>Genomes from the Australian National Cyanobacteria Reference Collection.</title>
        <authorList>
            <person name="Willis A."/>
            <person name="Lee E.M.F."/>
        </authorList>
    </citation>
    <scope>NUCLEOTIDE SEQUENCE [LARGE SCALE GENOMIC DNA]</scope>
    <source>
        <strain evidence="3 4">CS-537/01</strain>
    </source>
</reference>
<keyword evidence="2" id="KW-0732">Signal</keyword>
<sequence length="311" mass="30597">MLKTRNLIFTLSLSPLLSFAWQLPNQAQSSSPSKGTAGVDAGAATGASQTSGFSTPTGTTQGTTQATTTEGTPVIIPIISGVSATVTSGVSTDGKLSLATTTGGDTTATVAVTAATVESTSSSLTVTDGATRNTVVITLAPQIQVVVNQLAAAIIQNFNSIITGDTTDGTTGGGAADVGALLTGGAGAQQAAVALTNSFTAAGISPQLATALVTSLTGLFGGSTTGSLPNQPVAMTTSGQLVASTKAFKPVTIIAQGSAGISVNINKLNDAIVAYNGIILQSEPKAVKNLSRNGGFVGIGGILKQLRTAVK</sequence>
<keyword evidence="4" id="KW-1185">Reference proteome</keyword>
<evidence type="ECO:0000256" key="2">
    <source>
        <dbReference type="SAM" id="SignalP"/>
    </source>
</evidence>